<dbReference type="AlphaFoldDB" id="A0A8T2SLZ7"/>
<keyword evidence="2" id="KW-1185">Reference proteome</keyword>
<name>A0A8T2SLZ7_CERRI</name>
<organism evidence="1 2">
    <name type="scientific">Ceratopteris richardii</name>
    <name type="common">Triangle waterfern</name>
    <dbReference type="NCBI Taxonomy" id="49495"/>
    <lineage>
        <taxon>Eukaryota</taxon>
        <taxon>Viridiplantae</taxon>
        <taxon>Streptophyta</taxon>
        <taxon>Embryophyta</taxon>
        <taxon>Tracheophyta</taxon>
        <taxon>Polypodiopsida</taxon>
        <taxon>Polypodiidae</taxon>
        <taxon>Polypodiales</taxon>
        <taxon>Pteridineae</taxon>
        <taxon>Pteridaceae</taxon>
        <taxon>Parkerioideae</taxon>
        <taxon>Ceratopteris</taxon>
    </lineage>
</organism>
<gene>
    <name evidence="1" type="ORF">KP509_19G018700</name>
</gene>
<accession>A0A8T2SLZ7</accession>
<proteinExistence type="predicted"/>
<reference evidence="1" key="1">
    <citation type="submission" date="2021-08" db="EMBL/GenBank/DDBJ databases">
        <title>WGS assembly of Ceratopteris richardii.</title>
        <authorList>
            <person name="Marchant D.B."/>
            <person name="Chen G."/>
            <person name="Jenkins J."/>
            <person name="Shu S."/>
            <person name="Leebens-Mack J."/>
            <person name="Grimwood J."/>
            <person name="Schmutz J."/>
            <person name="Soltis P."/>
            <person name="Soltis D."/>
            <person name="Chen Z.-H."/>
        </authorList>
    </citation>
    <scope>NUCLEOTIDE SEQUENCE</scope>
    <source>
        <strain evidence="1">Whitten #5841</strain>
        <tissue evidence="1">Leaf</tissue>
    </source>
</reference>
<sequence>MGIPPLSYGCKKWKVHTVVLHDSFLSPPSSSPQLYLLFLVAISRAEFSSTELPTAPSLYFSLPLFVPGHGIEQREAPQQMHFCPSSALAHRKNLLTPELIRESPPGVSSSSENTSKSYCSMRAFPPLVLAQQKRA</sequence>
<protein>
    <submittedName>
        <fullName evidence="1">Uncharacterized protein</fullName>
    </submittedName>
</protein>
<comment type="caution">
    <text evidence="1">The sequence shown here is derived from an EMBL/GenBank/DDBJ whole genome shotgun (WGS) entry which is preliminary data.</text>
</comment>
<evidence type="ECO:0000313" key="1">
    <source>
        <dbReference type="EMBL" id="KAH7351883.1"/>
    </source>
</evidence>
<evidence type="ECO:0000313" key="2">
    <source>
        <dbReference type="Proteomes" id="UP000825935"/>
    </source>
</evidence>
<dbReference type="EMBL" id="CM035424">
    <property type="protein sequence ID" value="KAH7351883.1"/>
    <property type="molecule type" value="Genomic_DNA"/>
</dbReference>
<dbReference type="Proteomes" id="UP000825935">
    <property type="component" value="Chromosome 19"/>
</dbReference>